<name>A0A1K1RMB3_9BACT</name>
<keyword evidence="1" id="KW-0812">Transmembrane</keyword>
<protein>
    <submittedName>
        <fullName evidence="2">Uncharacterized protein</fullName>
    </submittedName>
</protein>
<keyword evidence="1" id="KW-1133">Transmembrane helix</keyword>
<reference evidence="2 3" key="1">
    <citation type="submission" date="2016-11" db="EMBL/GenBank/DDBJ databases">
        <authorList>
            <person name="Jaros S."/>
            <person name="Januszkiewicz K."/>
            <person name="Wedrychowicz H."/>
        </authorList>
    </citation>
    <scope>NUCLEOTIDE SEQUENCE [LARGE SCALE GENOMIC DNA]</scope>
    <source>
        <strain evidence="2 3">DSM 784</strain>
    </source>
</reference>
<proteinExistence type="predicted"/>
<evidence type="ECO:0000256" key="1">
    <source>
        <dbReference type="SAM" id="Phobius"/>
    </source>
</evidence>
<dbReference type="Proteomes" id="UP000183788">
    <property type="component" value="Unassembled WGS sequence"/>
</dbReference>
<organism evidence="2 3">
    <name type="scientific">Chitinophaga sancti</name>
    <dbReference type="NCBI Taxonomy" id="1004"/>
    <lineage>
        <taxon>Bacteria</taxon>
        <taxon>Pseudomonadati</taxon>
        <taxon>Bacteroidota</taxon>
        <taxon>Chitinophagia</taxon>
        <taxon>Chitinophagales</taxon>
        <taxon>Chitinophagaceae</taxon>
        <taxon>Chitinophaga</taxon>
    </lineage>
</organism>
<accession>A0A1K1RMB3</accession>
<evidence type="ECO:0000313" key="2">
    <source>
        <dbReference type="EMBL" id="SFW73411.1"/>
    </source>
</evidence>
<keyword evidence="1" id="KW-0472">Membrane</keyword>
<dbReference type="EMBL" id="FPIZ01000013">
    <property type="protein sequence ID" value="SFW73411.1"/>
    <property type="molecule type" value="Genomic_DNA"/>
</dbReference>
<feature type="transmembrane region" description="Helical" evidence="1">
    <location>
        <begin position="55"/>
        <end position="83"/>
    </location>
</feature>
<gene>
    <name evidence="2" type="ORF">SAMN05661012_04005</name>
</gene>
<dbReference type="AlphaFoldDB" id="A0A1K1RMB3"/>
<evidence type="ECO:0000313" key="3">
    <source>
        <dbReference type="Proteomes" id="UP000183788"/>
    </source>
</evidence>
<sequence>MGKHLVSEEVHLYRAHLPLDAIKQFLACGHGVVKCSQPGQIISRPKNATMQQSNWLFLSIHLVIDFSIAGLDIMAGDVIISVWN</sequence>